<keyword evidence="3" id="KW-1185">Reference proteome</keyword>
<evidence type="ECO:0000313" key="2">
    <source>
        <dbReference type="EMBL" id="QCI60205.1"/>
    </source>
</evidence>
<feature type="transmembrane region" description="Helical" evidence="1">
    <location>
        <begin position="122"/>
        <end position="138"/>
    </location>
</feature>
<feature type="transmembrane region" description="Helical" evidence="1">
    <location>
        <begin position="98"/>
        <end position="116"/>
    </location>
</feature>
<evidence type="ECO:0008006" key="4">
    <source>
        <dbReference type="Google" id="ProtNLM"/>
    </source>
</evidence>
<gene>
    <name evidence="2" type="ORF">EIO64_14105</name>
</gene>
<feature type="transmembrane region" description="Helical" evidence="1">
    <location>
        <begin position="158"/>
        <end position="180"/>
    </location>
</feature>
<keyword evidence="1" id="KW-1133">Transmembrane helix</keyword>
<feature type="transmembrane region" description="Helical" evidence="1">
    <location>
        <begin position="275"/>
        <end position="295"/>
    </location>
</feature>
<feature type="transmembrane region" description="Helical" evidence="1">
    <location>
        <begin position="68"/>
        <end position="86"/>
    </location>
</feature>
<dbReference type="EMBL" id="CP034413">
    <property type="protein sequence ID" value="QCI60205.1"/>
    <property type="molecule type" value="Genomic_DNA"/>
</dbReference>
<feature type="transmembrane region" description="Helical" evidence="1">
    <location>
        <begin position="229"/>
        <end position="245"/>
    </location>
</feature>
<dbReference type="RefSeq" id="WP_136891532.1">
    <property type="nucleotide sequence ID" value="NZ_CP034413.3"/>
</dbReference>
<reference evidence="3" key="1">
    <citation type="submission" date="2018-12" db="EMBL/GenBank/DDBJ databases">
        <title>Dusodibacter welbiota gen. nov., sp. nov., isolated from human faeces and emended description of the Oscillibacter genus.</title>
        <authorList>
            <person name="Le Roy T."/>
            <person name="Van der Smissen P."/>
            <person name="Delzenne N."/>
            <person name="Muccioli G."/>
            <person name="Collet J.F."/>
            <person name="Cani P.D."/>
        </authorList>
    </citation>
    <scope>NUCLEOTIDE SEQUENCE [LARGE SCALE GENOMIC DNA]</scope>
    <source>
        <strain evidence="3">J115</strain>
    </source>
</reference>
<organism evidence="2 3">
    <name type="scientific">Dysosmobacter welbionis</name>
    <dbReference type="NCBI Taxonomy" id="2093857"/>
    <lineage>
        <taxon>Bacteria</taxon>
        <taxon>Bacillati</taxon>
        <taxon>Bacillota</taxon>
        <taxon>Clostridia</taxon>
        <taxon>Eubacteriales</taxon>
        <taxon>Oscillospiraceae</taxon>
        <taxon>Dysosmobacter</taxon>
    </lineage>
</organism>
<dbReference type="KEGG" id="obj:EIO64_14105"/>
<proteinExistence type="predicted"/>
<sequence>MKLPSVTEKLRGSRAAQSLEKLSRVSRRHQFLFQCGLILLYRLVLDFMYLTQLSPIYAYSGFTTDLVWIKYALSWLLVLVCLPLVVGLQGQEERPSSILVTLMNYVYFLPMTSYLGCKGSDLGFFCAVAVYWLVLLAVQLRMPTILVPKLPHRHTSLLFFLVSVGACLFVMGISGIYTGFRLKLNLSDVYGIRAEAAAYDIPGLFAYVLSWMTVILSVLILYWLQKRRYVAVGVLVVVYLFYYSISAQKSVFLFLFLLLFCYLLYRKWMYRWCAGLLSLGVMGCWVLEAGAQFLTPMSLFVRRLMYVPVQLSEVYAQFFREHPLNLFRDGILGKLSYDPVYSIKIPKVIGEYMGTGSSANNGLVGDMYANLPVVLGVFLMPLILVILFRLLDAAARDIPQKIYIGLCVFFAMSFCNGSWSTVLLSGGFLMACIFLYLFPVQKEEHVKNEQS</sequence>
<keyword evidence="1" id="KW-0812">Transmembrane</keyword>
<protein>
    <recommendedName>
        <fullName evidence="4">Oligosaccharide repeat unit polymerase</fullName>
    </recommendedName>
</protein>
<feature type="transmembrane region" description="Helical" evidence="1">
    <location>
        <begin position="31"/>
        <end position="48"/>
    </location>
</feature>
<feature type="transmembrane region" description="Helical" evidence="1">
    <location>
        <begin position="251"/>
        <end position="268"/>
    </location>
</feature>
<feature type="transmembrane region" description="Helical" evidence="1">
    <location>
        <begin position="367"/>
        <end position="391"/>
    </location>
</feature>
<feature type="transmembrane region" description="Helical" evidence="1">
    <location>
        <begin position="204"/>
        <end position="224"/>
    </location>
</feature>
<name>A0A4D7AR50_9FIRM</name>
<keyword evidence="1" id="KW-0472">Membrane</keyword>
<dbReference type="GeneID" id="89521733"/>
<dbReference type="AlphaFoldDB" id="A0A4D7AR50"/>
<evidence type="ECO:0000313" key="3">
    <source>
        <dbReference type="Proteomes" id="UP000298642"/>
    </source>
</evidence>
<evidence type="ECO:0000256" key="1">
    <source>
        <dbReference type="SAM" id="Phobius"/>
    </source>
</evidence>
<feature type="transmembrane region" description="Helical" evidence="1">
    <location>
        <begin position="403"/>
        <end position="436"/>
    </location>
</feature>
<accession>A0A4D7AR50</accession>
<dbReference type="Proteomes" id="UP000298642">
    <property type="component" value="Chromosome"/>
</dbReference>